<dbReference type="EMBL" id="MKQR01000011">
    <property type="protein sequence ID" value="OLR93172.1"/>
    <property type="molecule type" value="Genomic_DNA"/>
</dbReference>
<dbReference type="RefSeq" id="WP_075974874.1">
    <property type="nucleotide sequence ID" value="NZ_MKQR01000011.1"/>
</dbReference>
<sequence length="298" mass="32714">MAPPRRSGGGREVAWVLRNGSFAEALDAAIRARGLTLDRLRYHLAEQGMDVSAATLSYWRHNRRRPEKPESLRAVRALEGLLGVPADSLITLLGPPRPRGRWVNRGVGAAGALMAQFDDPDEGVHEVVSAHDVFTVAGDRSERGVRSRLVLRGTRGLVTRRLVKYQADDPEFPPELIDVRFCRTGRVRSDPAAGLIVVELLLDRALGAGEHAVVEYEVAAKPGPPVEHYYRQLTHPMAEYSQQIQFEGPPPAWCHGFRQRALSGPEERTEPLPVGPSGSSCLVGINLPPGVVGTRWAW</sequence>
<name>A0A1Q9LMB2_9PSEU</name>
<organism evidence="1 2">
    <name type="scientific">Actinokineospora bangkokensis</name>
    <dbReference type="NCBI Taxonomy" id="1193682"/>
    <lineage>
        <taxon>Bacteria</taxon>
        <taxon>Bacillati</taxon>
        <taxon>Actinomycetota</taxon>
        <taxon>Actinomycetes</taxon>
        <taxon>Pseudonocardiales</taxon>
        <taxon>Pseudonocardiaceae</taxon>
        <taxon>Actinokineospora</taxon>
    </lineage>
</organism>
<proteinExistence type="predicted"/>
<gene>
    <name evidence="1" type="ORF">BJP25_16875</name>
</gene>
<reference evidence="1 2" key="1">
    <citation type="submission" date="2016-10" db="EMBL/GenBank/DDBJ databases">
        <title>The Draft Genome Sequence of Actinokineospora bangkokensis 44EHWT reveals the biosynthetic pathway of antifungal compounds Thailandins with unusual extender unit butylmalonyl-CoA.</title>
        <authorList>
            <person name="Greule A."/>
            <person name="Intra B."/>
            <person name="Flemming S."/>
            <person name="Rommel M.G."/>
            <person name="Panbangred W."/>
            <person name="Bechthold A."/>
        </authorList>
    </citation>
    <scope>NUCLEOTIDE SEQUENCE [LARGE SCALE GENOMIC DNA]</scope>
    <source>
        <strain evidence="1 2">44EHW</strain>
    </source>
</reference>
<dbReference type="STRING" id="1193682.BJP25_16875"/>
<dbReference type="InterPro" id="IPR001387">
    <property type="entry name" value="Cro/C1-type_HTH"/>
</dbReference>
<dbReference type="Proteomes" id="UP000186040">
    <property type="component" value="Unassembled WGS sequence"/>
</dbReference>
<protein>
    <submittedName>
        <fullName evidence="1">Uncharacterized protein</fullName>
    </submittedName>
</protein>
<accession>A0A1Q9LMB2</accession>
<evidence type="ECO:0000313" key="2">
    <source>
        <dbReference type="Proteomes" id="UP000186040"/>
    </source>
</evidence>
<dbReference type="AlphaFoldDB" id="A0A1Q9LMB2"/>
<comment type="caution">
    <text evidence="1">The sequence shown here is derived from an EMBL/GenBank/DDBJ whole genome shotgun (WGS) entry which is preliminary data.</text>
</comment>
<keyword evidence="2" id="KW-1185">Reference proteome</keyword>
<evidence type="ECO:0000313" key="1">
    <source>
        <dbReference type="EMBL" id="OLR93172.1"/>
    </source>
</evidence>
<dbReference type="CDD" id="cd00093">
    <property type="entry name" value="HTH_XRE"/>
    <property type="match status" value="1"/>
</dbReference>
<dbReference type="OrthoDB" id="3690688at2"/>